<gene>
    <name evidence="4" type="ORF">H1R20_g16217</name>
</gene>
<keyword evidence="1" id="KW-0143">Chaperone</keyword>
<dbReference type="FunFam" id="2.60.260.20:FF:000015">
    <property type="entry name" value="Heat shock protein 40"/>
    <property type="match status" value="1"/>
</dbReference>
<name>A0A9W8IPZ9_9AGAR</name>
<evidence type="ECO:0000313" key="5">
    <source>
        <dbReference type="Proteomes" id="UP001140091"/>
    </source>
</evidence>
<dbReference type="SUPFAM" id="SSF46565">
    <property type="entry name" value="Chaperone J-domain"/>
    <property type="match status" value="1"/>
</dbReference>
<dbReference type="InterPro" id="IPR008971">
    <property type="entry name" value="HSP40/DnaJ_pept-bd"/>
</dbReference>
<protein>
    <recommendedName>
        <fullName evidence="3">Chaperone DnaJ C-terminal domain-containing protein</fullName>
    </recommendedName>
</protein>
<evidence type="ECO:0000256" key="1">
    <source>
        <dbReference type="ARBA" id="ARBA00023186"/>
    </source>
</evidence>
<reference evidence="4" key="1">
    <citation type="submission" date="2022-06" db="EMBL/GenBank/DDBJ databases">
        <title>Genome Sequence of Candolleomyces eurysporus.</title>
        <authorList>
            <person name="Buettner E."/>
        </authorList>
    </citation>
    <scope>NUCLEOTIDE SEQUENCE</scope>
    <source>
        <strain evidence="4">VTCC 930004</strain>
    </source>
</reference>
<keyword evidence="5" id="KW-1185">Reference proteome</keyword>
<dbReference type="EMBL" id="JANBPK010001733">
    <property type="protein sequence ID" value="KAJ2920877.1"/>
    <property type="molecule type" value="Genomic_DNA"/>
</dbReference>
<evidence type="ECO:0000313" key="4">
    <source>
        <dbReference type="EMBL" id="KAJ2920877.1"/>
    </source>
</evidence>
<feature type="non-terminal residue" evidence="4">
    <location>
        <position position="1"/>
    </location>
</feature>
<dbReference type="GO" id="GO:0006413">
    <property type="term" value="P:translational initiation"/>
    <property type="evidence" value="ECO:0007669"/>
    <property type="project" value="TreeGrafter"/>
</dbReference>
<organism evidence="4 5">
    <name type="scientific">Candolleomyces eurysporus</name>
    <dbReference type="NCBI Taxonomy" id="2828524"/>
    <lineage>
        <taxon>Eukaryota</taxon>
        <taxon>Fungi</taxon>
        <taxon>Dikarya</taxon>
        <taxon>Basidiomycota</taxon>
        <taxon>Agaricomycotina</taxon>
        <taxon>Agaricomycetes</taxon>
        <taxon>Agaricomycetidae</taxon>
        <taxon>Agaricales</taxon>
        <taxon>Agaricineae</taxon>
        <taxon>Psathyrellaceae</taxon>
        <taxon>Candolleomyces</taxon>
    </lineage>
</organism>
<dbReference type="Gene3D" id="2.60.260.20">
    <property type="entry name" value="Urease metallochaperone UreE, N-terminal domain"/>
    <property type="match status" value="1"/>
</dbReference>
<dbReference type="Pfam" id="PF01556">
    <property type="entry name" value="DnaJ_C"/>
    <property type="match status" value="1"/>
</dbReference>
<dbReference type="SUPFAM" id="SSF49493">
    <property type="entry name" value="HSP40/DnaJ peptide-binding domain"/>
    <property type="match status" value="1"/>
</dbReference>
<evidence type="ECO:0000256" key="2">
    <source>
        <dbReference type="SAM" id="MobiDB-lite"/>
    </source>
</evidence>
<dbReference type="PANTHER" id="PTHR24078:SF553">
    <property type="entry name" value="DNAJ HOMOLOG SUBFAMILY B MEMBER 5"/>
    <property type="match status" value="1"/>
</dbReference>
<dbReference type="AlphaFoldDB" id="A0A9W8IPZ9"/>
<sequence>MASRQEQKLGRGDEKAQRAFEVLSDKKRRTVYDQFGEESLKGHGGQSPGAVTGGGFSDFSGFPGAGGGAGGPTFTFTTSGPGGSYTSFNPSDPNKIFESIFGGNSPLFGMGGFGNMGGMGGGPRRGRAGSTNIFVDQDDDMSGFSPGFGVSLHDLYDGATKRLKVGRKLLNGTTEEKVLEIQIQPGWKSGTKIRFPKAGNETSYGKAQDIVFVVEEKPDPVFRRDGNSLTNIT</sequence>
<dbReference type="InterPro" id="IPR002939">
    <property type="entry name" value="DnaJ_C"/>
</dbReference>
<evidence type="ECO:0000259" key="3">
    <source>
        <dbReference type="Pfam" id="PF01556"/>
    </source>
</evidence>
<feature type="compositionally biased region" description="Basic and acidic residues" evidence="2">
    <location>
        <begin position="1"/>
        <end position="18"/>
    </location>
</feature>
<proteinExistence type="predicted"/>
<dbReference type="InterPro" id="IPR036869">
    <property type="entry name" value="J_dom_sf"/>
</dbReference>
<dbReference type="GO" id="GO:0051082">
    <property type="term" value="F:unfolded protein binding"/>
    <property type="evidence" value="ECO:0007669"/>
    <property type="project" value="InterPro"/>
</dbReference>
<feature type="domain" description="Chaperone DnaJ C-terminal" evidence="3">
    <location>
        <begin position="150"/>
        <end position="230"/>
    </location>
</feature>
<dbReference type="GO" id="GO:0051087">
    <property type="term" value="F:protein-folding chaperone binding"/>
    <property type="evidence" value="ECO:0007669"/>
    <property type="project" value="TreeGrafter"/>
</dbReference>
<comment type="caution">
    <text evidence="4">The sequence shown here is derived from an EMBL/GenBank/DDBJ whole genome shotgun (WGS) entry which is preliminary data.</text>
</comment>
<dbReference type="Proteomes" id="UP001140091">
    <property type="component" value="Unassembled WGS sequence"/>
</dbReference>
<dbReference type="GO" id="GO:0005829">
    <property type="term" value="C:cytosol"/>
    <property type="evidence" value="ECO:0007669"/>
    <property type="project" value="TreeGrafter"/>
</dbReference>
<feature type="compositionally biased region" description="Gly residues" evidence="2">
    <location>
        <begin position="42"/>
        <end position="56"/>
    </location>
</feature>
<accession>A0A9W8IPZ9</accession>
<dbReference type="OrthoDB" id="10250354at2759"/>
<dbReference type="GO" id="GO:0006457">
    <property type="term" value="P:protein folding"/>
    <property type="evidence" value="ECO:0007669"/>
    <property type="project" value="InterPro"/>
</dbReference>
<dbReference type="InterPro" id="IPR051339">
    <property type="entry name" value="DnaJ_subfamily_B"/>
</dbReference>
<feature type="region of interest" description="Disordered" evidence="2">
    <location>
        <begin position="1"/>
        <end position="64"/>
    </location>
</feature>
<dbReference type="Gene3D" id="1.10.287.110">
    <property type="entry name" value="DnaJ domain"/>
    <property type="match status" value="1"/>
</dbReference>
<dbReference type="PANTHER" id="PTHR24078">
    <property type="entry name" value="DNAJ HOMOLOG SUBFAMILY C MEMBER"/>
    <property type="match status" value="1"/>
</dbReference>